<organism evidence="6 7">
    <name type="scientific">Marinobacterium lacunae</name>
    <dbReference type="NCBI Taxonomy" id="1232683"/>
    <lineage>
        <taxon>Bacteria</taxon>
        <taxon>Pseudomonadati</taxon>
        <taxon>Pseudomonadota</taxon>
        <taxon>Gammaproteobacteria</taxon>
        <taxon>Oceanospirillales</taxon>
        <taxon>Oceanospirillaceae</taxon>
        <taxon>Marinobacterium</taxon>
    </lineage>
</organism>
<dbReference type="PANTHER" id="PTHR42988">
    <property type="entry name" value="PHOSPHOHYDROLASE"/>
    <property type="match status" value="1"/>
</dbReference>
<evidence type="ECO:0000259" key="5">
    <source>
        <dbReference type="Pfam" id="PF00149"/>
    </source>
</evidence>
<dbReference type="InterPro" id="IPR050884">
    <property type="entry name" value="CNP_phosphodiesterase-III"/>
</dbReference>
<dbReference type="InterPro" id="IPR004843">
    <property type="entry name" value="Calcineurin-like_PHP"/>
</dbReference>
<evidence type="ECO:0000256" key="3">
    <source>
        <dbReference type="ARBA" id="ARBA00023004"/>
    </source>
</evidence>
<proteinExistence type="inferred from homology"/>
<comment type="similarity">
    <text evidence="4">Belongs to the cyclic nucleotide phosphodiesterase class-III family.</text>
</comment>
<dbReference type="AlphaFoldDB" id="A0A081G2C6"/>
<gene>
    <name evidence="6" type="ORF">ADIMK_0633</name>
</gene>
<keyword evidence="3" id="KW-0408">Iron</keyword>
<dbReference type="Proteomes" id="UP000028252">
    <property type="component" value="Unassembled WGS sequence"/>
</dbReference>
<dbReference type="GO" id="GO:0004114">
    <property type="term" value="F:3',5'-cyclic-nucleotide phosphodiesterase activity"/>
    <property type="evidence" value="ECO:0007669"/>
    <property type="project" value="UniProtKB-EC"/>
</dbReference>
<keyword evidence="2 6" id="KW-0378">Hydrolase</keyword>
<dbReference type="Gene3D" id="3.60.21.10">
    <property type="match status" value="1"/>
</dbReference>
<dbReference type="OrthoDB" id="9784378at2"/>
<dbReference type="Pfam" id="PF00149">
    <property type="entry name" value="Metallophos"/>
    <property type="match status" value="1"/>
</dbReference>
<comment type="caution">
    <text evidence="6">The sequence shown here is derived from an EMBL/GenBank/DDBJ whole genome shotgun (WGS) entry which is preliminary data.</text>
</comment>
<evidence type="ECO:0000313" key="6">
    <source>
        <dbReference type="EMBL" id="KEA64931.1"/>
    </source>
</evidence>
<dbReference type="SUPFAM" id="SSF56300">
    <property type="entry name" value="Metallo-dependent phosphatases"/>
    <property type="match status" value="1"/>
</dbReference>
<reference evidence="6 7" key="1">
    <citation type="submission" date="2014-04" db="EMBL/GenBank/DDBJ databases">
        <title>Marinobacterium kochiensis sp. nov., isolated from sediment sample collected from Kochi backwaters in Kerala, India.</title>
        <authorList>
            <person name="Singh A."/>
            <person name="Pinnaka A.K."/>
        </authorList>
    </citation>
    <scope>NUCLEOTIDE SEQUENCE [LARGE SCALE GENOMIC DNA]</scope>
    <source>
        <strain evidence="6 7">AK27</strain>
    </source>
</reference>
<evidence type="ECO:0000313" key="7">
    <source>
        <dbReference type="Proteomes" id="UP000028252"/>
    </source>
</evidence>
<dbReference type="GO" id="GO:0046872">
    <property type="term" value="F:metal ion binding"/>
    <property type="evidence" value="ECO:0007669"/>
    <property type="project" value="UniProtKB-KW"/>
</dbReference>
<feature type="domain" description="Calcineurin-like phosphoesterase" evidence="5">
    <location>
        <begin position="10"/>
        <end position="197"/>
    </location>
</feature>
<keyword evidence="1" id="KW-0479">Metal-binding</keyword>
<accession>A0A081G2C6</accession>
<dbReference type="RefSeq" id="WP_036183532.1">
    <property type="nucleotide sequence ID" value="NZ_JMQN01000013.1"/>
</dbReference>
<evidence type="ECO:0000256" key="1">
    <source>
        <dbReference type="ARBA" id="ARBA00022723"/>
    </source>
</evidence>
<dbReference type="EMBL" id="JMQN01000013">
    <property type="protein sequence ID" value="KEA64931.1"/>
    <property type="molecule type" value="Genomic_DNA"/>
</dbReference>
<sequence length="259" mass="28458">MAESTARYLLQISDCHLMPDAGQRFRGLDTDETLRAVVAHAKGLDIDFDHVLLSGDLVHHGAPDAYRRLLQIVSPLPGSQHWIPGNHDERAAMRAASERPLGRELVRCGAWDLLLLDSTDAPDGRGSGSLSASELEWLDQTLAHSHERPALIVLHHNPVVTGSAWQDPIMLGNADAFARIVDRHARVRGIICGHLHQHQALRLGQVPVWSAPSTGIQFKPGQRDFMLEDDPVAACPGYCVYRLSEEGGIEASVHRVEAR</sequence>
<dbReference type="STRING" id="1232683.ADIMK_0633"/>
<dbReference type="InterPro" id="IPR029052">
    <property type="entry name" value="Metallo-depent_PP-like"/>
</dbReference>
<evidence type="ECO:0000256" key="2">
    <source>
        <dbReference type="ARBA" id="ARBA00022801"/>
    </source>
</evidence>
<dbReference type="InterPro" id="IPR026575">
    <property type="entry name" value="GpdQ/CpdA-like"/>
</dbReference>
<name>A0A081G2C6_9GAMM</name>
<dbReference type="PANTHER" id="PTHR42988:SF2">
    <property type="entry name" value="CYCLIC NUCLEOTIDE PHOSPHODIESTERASE CBUA0032-RELATED"/>
    <property type="match status" value="1"/>
</dbReference>
<dbReference type="CDD" id="cd07402">
    <property type="entry name" value="MPP_GpdQ"/>
    <property type="match status" value="1"/>
</dbReference>
<dbReference type="EC" id="3.1.4.17" evidence="6"/>
<dbReference type="PATRIC" id="fig|1232683.4.peg.625"/>
<evidence type="ECO:0000256" key="4">
    <source>
        <dbReference type="ARBA" id="ARBA00025742"/>
    </source>
</evidence>
<dbReference type="eggNOG" id="COG1409">
    <property type="taxonomic scope" value="Bacteria"/>
</dbReference>
<keyword evidence="7" id="KW-1185">Reference proteome</keyword>
<protein>
    <submittedName>
        <fullName evidence="6">3',5'-cyclic-nucleotide phosphodiesterase</fullName>
        <ecNumber evidence="6">3.1.4.17</ecNumber>
    </submittedName>
</protein>